<organism evidence="1 2">
    <name type="scientific">Niveibacterium umoris</name>
    <dbReference type="NCBI Taxonomy" id="1193620"/>
    <lineage>
        <taxon>Bacteria</taxon>
        <taxon>Pseudomonadati</taxon>
        <taxon>Pseudomonadota</taxon>
        <taxon>Betaproteobacteria</taxon>
        <taxon>Rhodocyclales</taxon>
        <taxon>Rhodocyclaceae</taxon>
        <taxon>Niveibacterium</taxon>
    </lineage>
</organism>
<accession>A0A840BJ45</accession>
<gene>
    <name evidence="1" type="ORF">GGR36_000936</name>
</gene>
<proteinExistence type="predicted"/>
<keyword evidence="2" id="KW-1185">Reference proteome</keyword>
<name>A0A840BJ45_9RHOO</name>
<dbReference type="RefSeq" id="WP_183632385.1">
    <property type="nucleotide sequence ID" value="NZ_BAABLE010000011.1"/>
</dbReference>
<keyword evidence="1" id="KW-0645">Protease</keyword>
<dbReference type="GO" id="GO:0008047">
    <property type="term" value="F:enzyme activator activity"/>
    <property type="evidence" value="ECO:0007669"/>
    <property type="project" value="InterPro"/>
</dbReference>
<dbReference type="Gene3D" id="3.40.50.1450">
    <property type="entry name" value="HybD-like"/>
    <property type="match status" value="1"/>
</dbReference>
<dbReference type="InterPro" id="IPR000671">
    <property type="entry name" value="Peptidase_A31"/>
</dbReference>
<evidence type="ECO:0000313" key="1">
    <source>
        <dbReference type="EMBL" id="MBB4011628.1"/>
    </source>
</evidence>
<evidence type="ECO:0000313" key="2">
    <source>
        <dbReference type="Proteomes" id="UP000561045"/>
    </source>
</evidence>
<dbReference type="SUPFAM" id="SSF53163">
    <property type="entry name" value="HybD-like"/>
    <property type="match status" value="1"/>
</dbReference>
<dbReference type="AlphaFoldDB" id="A0A840BJ45"/>
<comment type="caution">
    <text evidence="1">The sequence shown here is derived from an EMBL/GenBank/DDBJ whole genome shotgun (WGS) entry which is preliminary data.</text>
</comment>
<dbReference type="CDD" id="cd06066">
    <property type="entry name" value="H2MP_NAD-link-bidir"/>
    <property type="match status" value="1"/>
</dbReference>
<sequence>MTPAPLLVLAFGNPGRGDDAVGPLLGDKLAGWLVDQRADDVEVVVDFQLNIEHALDLVGRRRVLFIDARASGEAGARFESVSAQADASYSTHAVSPQGLLEVHAKVVGGASPRAEILSVRGESFELGAPLSAAANEGVEAAWRGLIDWVVRARGVSEALCA</sequence>
<protein>
    <submittedName>
        <fullName evidence="1">Hydrogenase maturation protease</fullName>
    </submittedName>
</protein>
<dbReference type="PANTHER" id="PTHR30302:SF5">
    <property type="entry name" value="SLR1876 PROTEIN"/>
    <property type="match status" value="1"/>
</dbReference>
<dbReference type="PANTHER" id="PTHR30302">
    <property type="entry name" value="HYDROGENASE 1 MATURATION PROTEASE"/>
    <property type="match status" value="1"/>
</dbReference>
<dbReference type="EMBL" id="JACIET010000001">
    <property type="protein sequence ID" value="MBB4011628.1"/>
    <property type="molecule type" value="Genomic_DNA"/>
</dbReference>
<dbReference type="GO" id="GO:0004175">
    <property type="term" value="F:endopeptidase activity"/>
    <property type="evidence" value="ECO:0007669"/>
    <property type="project" value="TreeGrafter"/>
</dbReference>
<dbReference type="NCBIfam" id="TIGR00072">
    <property type="entry name" value="hydrog_prot"/>
    <property type="match status" value="1"/>
</dbReference>
<reference evidence="1 2" key="1">
    <citation type="submission" date="2020-08" db="EMBL/GenBank/DDBJ databases">
        <title>Genomic Encyclopedia of Type Strains, Phase IV (KMG-IV): sequencing the most valuable type-strain genomes for metagenomic binning, comparative biology and taxonomic classification.</title>
        <authorList>
            <person name="Goeker M."/>
        </authorList>
    </citation>
    <scope>NUCLEOTIDE SEQUENCE [LARGE SCALE GENOMIC DNA]</scope>
    <source>
        <strain evidence="1 2">DSM 106739</strain>
    </source>
</reference>
<dbReference type="InterPro" id="IPR023430">
    <property type="entry name" value="Pept_HybD-like_dom_sf"/>
</dbReference>
<dbReference type="Proteomes" id="UP000561045">
    <property type="component" value="Unassembled WGS sequence"/>
</dbReference>
<dbReference type="GO" id="GO:0016485">
    <property type="term" value="P:protein processing"/>
    <property type="evidence" value="ECO:0007669"/>
    <property type="project" value="TreeGrafter"/>
</dbReference>
<keyword evidence="1" id="KW-0378">Hydrolase</keyword>